<dbReference type="PROSITE" id="PS50076">
    <property type="entry name" value="DNAJ_2"/>
    <property type="match status" value="1"/>
</dbReference>
<proteinExistence type="predicted"/>
<dbReference type="InterPro" id="IPR001623">
    <property type="entry name" value="DnaJ_domain"/>
</dbReference>
<accession>A0A2D2AXD3</accession>
<gene>
    <name evidence="3" type="ORF">CSW64_09550</name>
</gene>
<name>A0A2D2AXD3_9CAUL</name>
<evidence type="ECO:0000313" key="3">
    <source>
        <dbReference type="EMBL" id="ATQ42635.1"/>
    </source>
</evidence>
<keyword evidence="1" id="KW-0812">Transmembrane</keyword>
<dbReference type="OrthoDB" id="9811070at2"/>
<evidence type="ECO:0000313" key="4">
    <source>
        <dbReference type="Proteomes" id="UP000228945"/>
    </source>
</evidence>
<protein>
    <submittedName>
        <fullName evidence="3">Molecular chaperone DnaJ</fullName>
    </submittedName>
</protein>
<evidence type="ECO:0000259" key="2">
    <source>
        <dbReference type="PROSITE" id="PS50076"/>
    </source>
</evidence>
<dbReference type="CDD" id="cd06257">
    <property type="entry name" value="DnaJ"/>
    <property type="match status" value="1"/>
</dbReference>
<evidence type="ECO:0000256" key="1">
    <source>
        <dbReference type="SAM" id="Phobius"/>
    </source>
</evidence>
<dbReference type="Gene3D" id="1.10.287.110">
    <property type="entry name" value="DnaJ domain"/>
    <property type="match status" value="1"/>
</dbReference>
<organism evidence="3 4">
    <name type="scientific">Caulobacter mirabilis</name>
    <dbReference type="NCBI Taxonomy" id="69666"/>
    <lineage>
        <taxon>Bacteria</taxon>
        <taxon>Pseudomonadati</taxon>
        <taxon>Pseudomonadota</taxon>
        <taxon>Alphaproteobacteria</taxon>
        <taxon>Caulobacterales</taxon>
        <taxon>Caulobacteraceae</taxon>
        <taxon>Caulobacter</taxon>
    </lineage>
</organism>
<keyword evidence="1" id="KW-1133">Transmembrane helix</keyword>
<dbReference type="AlphaFoldDB" id="A0A2D2AXD3"/>
<dbReference type="EMBL" id="CP024201">
    <property type="protein sequence ID" value="ATQ42635.1"/>
    <property type="molecule type" value="Genomic_DNA"/>
</dbReference>
<keyword evidence="1" id="KW-0472">Membrane</keyword>
<dbReference type="RefSeq" id="WP_099621889.1">
    <property type="nucleotide sequence ID" value="NZ_CP024201.1"/>
</dbReference>
<reference evidence="3 4" key="1">
    <citation type="submission" date="2017-10" db="EMBL/GenBank/DDBJ databases">
        <title>Genome sequence of Caulobacter mirabilis FWC38.</title>
        <authorList>
            <person name="Fiebig A."/>
            <person name="Crosson S."/>
        </authorList>
    </citation>
    <scope>NUCLEOTIDE SEQUENCE [LARGE SCALE GENOMIC DNA]</scope>
    <source>
        <strain evidence="3 4">FWC 38</strain>
    </source>
</reference>
<dbReference type="Pfam" id="PF00226">
    <property type="entry name" value="DnaJ"/>
    <property type="match status" value="1"/>
</dbReference>
<dbReference type="InterPro" id="IPR036869">
    <property type="entry name" value="J_dom_sf"/>
</dbReference>
<dbReference type="SUPFAM" id="SSF46565">
    <property type="entry name" value="Chaperone J-domain"/>
    <property type="match status" value="1"/>
</dbReference>
<keyword evidence="4" id="KW-1185">Reference proteome</keyword>
<feature type="transmembrane region" description="Helical" evidence="1">
    <location>
        <begin position="36"/>
        <end position="69"/>
    </location>
</feature>
<dbReference type="SMART" id="SM00271">
    <property type="entry name" value="DnaJ"/>
    <property type="match status" value="1"/>
</dbReference>
<dbReference type="KEGG" id="cmb:CSW64_09550"/>
<dbReference type="Proteomes" id="UP000228945">
    <property type="component" value="Chromosome"/>
</dbReference>
<sequence length="142" mass="14577">MIYVLLGIAVFAALVWAGRRARPFLLKRELRIVTSVVGMAVLAAGGFAALRGGYVVGAVLGAIGLGLVVSSRTGLANEAPGAPPPDAALAEARDILGVGPRASREEIQAAYARLIRAVHPDKGGSSGLAARLNAARDTLLKR</sequence>
<feature type="domain" description="J" evidence="2">
    <location>
        <begin position="91"/>
        <end position="142"/>
    </location>
</feature>